<reference evidence="5" key="3">
    <citation type="submission" date="2025-09" db="UniProtKB">
        <authorList>
            <consortium name="Ensembl"/>
        </authorList>
    </citation>
    <scope>IDENTIFICATION</scope>
</reference>
<dbReference type="Pfam" id="PF10273">
    <property type="entry name" value="WGG"/>
    <property type="match status" value="1"/>
</dbReference>
<dbReference type="Ensembl" id="ENSCSAVT00000015996.1">
    <property type="protein sequence ID" value="ENSCSAVP00000015817.1"/>
    <property type="gene ID" value="ENSCSAVG00000009298.1"/>
</dbReference>
<comment type="function">
    <text evidence="1">May be involved in 20S pre-rRNA processing.</text>
</comment>
<evidence type="ECO:0000256" key="2">
    <source>
        <dbReference type="ARBA" id="ARBA00006524"/>
    </source>
</evidence>
<keyword evidence="6" id="KW-1185">Reference proteome</keyword>
<evidence type="ECO:0000313" key="6">
    <source>
        <dbReference type="Proteomes" id="UP000007875"/>
    </source>
</evidence>
<dbReference type="Proteomes" id="UP000007875">
    <property type="component" value="Unassembled WGS sequence"/>
</dbReference>
<dbReference type="eggNOG" id="KOG4032">
    <property type="taxonomic scope" value="Eukaryota"/>
</dbReference>
<evidence type="ECO:0000256" key="1">
    <source>
        <dbReference type="ARBA" id="ARBA00002210"/>
    </source>
</evidence>
<name>H2ZE01_CIOSA</name>
<dbReference type="FunCoup" id="H2ZE01">
    <property type="interactions" value="227"/>
</dbReference>
<dbReference type="STRING" id="51511.ENSCSAVP00000015817"/>
<dbReference type="GO" id="GO:0006364">
    <property type="term" value="P:rRNA processing"/>
    <property type="evidence" value="ECO:0007669"/>
    <property type="project" value="UniProtKB-KW"/>
</dbReference>
<keyword evidence="4" id="KW-0698">rRNA processing</keyword>
<evidence type="ECO:0000256" key="3">
    <source>
        <dbReference type="ARBA" id="ARBA00017551"/>
    </source>
</evidence>
<reference evidence="6" key="1">
    <citation type="submission" date="2003-08" db="EMBL/GenBank/DDBJ databases">
        <authorList>
            <person name="Birren B."/>
            <person name="Nusbaum C."/>
            <person name="Abebe A."/>
            <person name="Abouelleil A."/>
            <person name="Adekoya E."/>
            <person name="Ait-zahra M."/>
            <person name="Allen N."/>
            <person name="Allen T."/>
            <person name="An P."/>
            <person name="Anderson M."/>
            <person name="Anderson S."/>
            <person name="Arachchi H."/>
            <person name="Armbruster J."/>
            <person name="Bachantsang P."/>
            <person name="Baldwin J."/>
            <person name="Barry A."/>
            <person name="Bayul T."/>
            <person name="Blitshsteyn B."/>
            <person name="Bloom T."/>
            <person name="Blye J."/>
            <person name="Boguslavskiy L."/>
            <person name="Borowsky M."/>
            <person name="Boukhgalter B."/>
            <person name="Brunache A."/>
            <person name="Butler J."/>
            <person name="Calixte N."/>
            <person name="Calvo S."/>
            <person name="Camarata J."/>
            <person name="Campo K."/>
            <person name="Chang J."/>
            <person name="Cheshatsang Y."/>
            <person name="Citroen M."/>
            <person name="Collymore A."/>
            <person name="Considine T."/>
            <person name="Cook A."/>
            <person name="Cooke P."/>
            <person name="Corum B."/>
            <person name="Cuomo C."/>
            <person name="David R."/>
            <person name="Dawoe T."/>
            <person name="Degray S."/>
            <person name="Dodge S."/>
            <person name="Dooley K."/>
            <person name="Dorje P."/>
            <person name="Dorjee K."/>
            <person name="Dorris L."/>
            <person name="Duffey N."/>
            <person name="Dupes A."/>
            <person name="Elkins T."/>
            <person name="Engels R."/>
            <person name="Erickson J."/>
            <person name="Farina A."/>
            <person name="Faro S."/>
            <person name="Ferreira P."/>
            <person name="Fischer H."/>
            <person name="Fitzgerald M."/>
            <person name="Foley K."/>
            <person name="Gage D."/>
            <person name="Galagan J."/>
            <person name="Gearin G."/>
            <person name="Gnerre S."/>
            <person name="Gnirke A."/>
            <person name="Goyette A."/>
            <person name="Graham J."/>
            <person name="Grandbois E."/>
            <person name="Gyaltsen K."/>
            <person name="Hafez N."/>
            <person name="Hagopian D."/>
            <person name="Hagos B."/>
            <person name="Hall J."/>
            <person name="Hatcher B."/>
            <person name="Heller A."/>
            <person name="Higgins H."/>
            <person name="Honan T."/>
            <person name="Horn A."/>
            <person name="Houde N."/>
            <person name="Hughes L."/>
            <person name="Hulme W."/>
            <person name="Husby E."/>
            <person name="Iliev I."/>
            <person name="Jaffe D."/>
            <person name="Jones C."/>
            <person name="Kamal M."/>
            <person name="Kamat A."/>
            <person name="Kamvysselis M."/>
            <person name="Karlsson E."/>
            <person name="Kells C."/>
            <person name="Kieu A."/>
            <person name="Kisner P."/>
            <person name="Kodira C."/>
            <person name="Kulbokas E."/>
            <person name="Labutti K."/>
            <person name="Lama D."/>
            <person name="Landers T."/>
            <person name="Leger J."/>
            <person name="Levine S."/>
            <person name="Lewis D."/>
            <person name="Lewis T."/>
            <person name="Lindblad-toh K."/>
            <person name="Liu X."/>
            <person name="Lokyitsang T."/>
            <person name="Lokyitsang Y."/>
            <person name="Lucien O."/>
            <person name="Lui A."/>
            <person name="Ma L.J."/>
            <person name="Mabbitt R."/>
            <person name="Macdonald J."/>
            <person name="Maclean C."/>
            <person name="Major J."/>
            <person name="Manning J."/>
            <person name="Marabella R."/>
            <person name="Maru K."/>
            <person name="Matthews C."/>
            <person name="Mauceli E."/>
            <person name="Mccarthy M."/>
            <person name="Mcdonough S."/>
            <person name="Mcghee T."/>
            <person name="Meldrim J."/>
            <person name="Meneus L."/>
            <person name="Mesirov J."/>
            <person name="Mihalev A."/>
            <person name="Mihova T."/>
            <person name="Mikkelsen T."/>
            <person name="Mlenga V."/>
            <person name="Moru K."/>
            <person name="Mozes J."/>
            <person name="Mulrain L."/>
            <person name="Munson G."/>
            <person name="Naylor J."/>
            <person name="Newes C."/>
            <person name="Nguyen C."/>
            <person name="Nguyen N."/>
            <person name="Nguyen T."/>
            <person name="Nicol R."/>
            <person name="Nielsen C."/>
            <person name="Nizzari M."/>
            <person name="Norbu C."/>
            <person name="Norbu N."/>
            <person name="O'donnell P."/>
            <person name="Okoawo O."/>
            <person name="O'leary S."/>
            <person name="Omotosho B."/>
            <person name="O'neill K."/>
            <person name="Osman S."/>
            <person name="Parker S."/>
            <person name="Perrin D."/>
            <person name="Phunkhang P."/>
            <person name="Piqani B."/>
            <person name="Purcell S."/>
            <person name="Rachupka T."/>
            <person name="Ramasamy U."/>
            <person name="Rameau R."/>
            <person name="Ray V."/>
            <person name="Raymond C."/>
            <person name="Retta R."/>
            <person name="Richardson S."/>
            <person name="Rise C."/>
            <person name="Rodriguez J."/>
            <person name="Rogers J."/>
            <person name="Rogov P."/>
            <person name="Rutman M."/>
            <person name="Schupbach R."/>
            <person name="Seaman C."/>
            <person name="Settipalli S."/>
            <person name="Sharpe T."/>
            <person name="Sheridan J."/>
            <person name="Sherpa N."/>
            <person name="Shi J."/>
            <person name="Smirnov S."/>
            <person name="Smith C."/>
            <person name="Sougnez C."/>
            <person name="Spencer B."/>
            <person name="Stalker J."/>
            <person name="Stange-thomann N."/>
            <person name="Stavropoulos S."/>
            <person name="Stetson K."/>
            <person name="Stone C."/>
            <person name="Stone S."/>
            <person name="Stubbs M."/>
            <person name="Talamas J."/>
            <person name="Tchuinga P."/>
            <person name="Tenzing P."/>
            <person name="Tesfaye S."/>
            <person name="Theodore J."/>
            <person name="Thoulutsang Y."/>
            <person name="Topham K."/>
            <person name="Towey S."/>
            <person name="Tsamla T."/>
            <person name="Tsomo N."/>
            <person name="Vallee D."/>
            <person name="Vassiliev H."/>
            <person name="Venkataraman V."/>
            <person name="Vinson J."/>
            <person name="Vo A."/>
            <person name="Wade C."/>
            <person name="Wang S."/>
            <person name="Wangchuk T."/>
            <person name="Wangdi T."/>
            <person name="Whittaker C."/>
            <person name="Wilkinson J."/>
            <person name="Wu Y."/>
            <person name="Wyman D."/>
            <person name="Yadav S."/>
            <person name="Yang S."/>
            <person name="Yang X."/>
            <person name="Yeager S."/>
            <person name="Yee E."/>
            <person name="Young G."/>
            <person name="Zainoun J."/>
            <person name="Zembeck L."/>
            <person name="Zimmer A."/>
            <person name="Zody M."/>
            <person name="Lander E."/>
        </authorList>
    </citation>
    <scope>NUCLEOTIDE SEQUENCE [LARGE SCALE GENOMIC DNA]</scope>
</reference>
<dbReference type="PANTHER" id="PTHR21250">
    <property type="entry name" value="PRE-RRNA-PROCESSING PROTEIN TSR2 HOMOLOG"/>
    <property type="match status" value="1"/>
</dbReference>
<dbReference type="GeneTree" id="ENSGT00390000012692"/>
<organism evidence="5 6">
    <name type="scientific">Ciona savignyi</name>
    <name type="common">Pacific transparent sea squirt</name>
    <dbReference type="NCBI Taxonomy" id="51511"/>
    <lineage>
        <taxon>Eukaryota</taxon>
        <taxon>Metazoa</taxon>
        <taxon>Chordata</taxon>
        <taxon>Tunicata</taxon>
        <taxon>Ascidiacea</taxon>
        <taxon>Phlebobranchia</taxon>
        <taxon>Cionidae</taxon>
        <taxon>Ciona</taxon>
    </lineage>
</organism>
<comment type="similarity">
    <text evidence="2">Belongs to the TSR2 family.</text>
</comment>
<proteinExistence type="inferred from homology"/>
<reference evidence="5" key="2">
    <citation type="submission" date="2025-08" db="UniProtKB">
        <authorList>
            <consortium name="Ensembl"/>
        </authorList>
    </citation>
    <scope>IDENTIFICATION</scope>
</reference>
<evidence type="ECO:0000313" key="5">
    <source>
        <dbReference type="Ensembl" id="ENSCSAVP00000015817.1"/>
    </source>
</evidence>
<dbReference type="AlphaFoldDB" id="H2ZE01"/>
<accession>H2ZE01</accession>
<dbReference type="InterPro" id="IPR019398">
    <property type="entry name" value="Pre-rRNA_process_TSR2"/>
</dbReference>
<dbReference type="HOGENOM" id="CLU_074896_2_2_1"/>
<dbReference type="InParanoid" id="H2ZE01"/>
<dbReference type="OMA" id="IMATEFN"/>
<protein>
    <recommendedName>
        <fullName evidence="3">Pre-rRNA-processing protein TSR2 homolog</fullName>
    </recommendedName>
</protein>
<sequence length="192" mass="21933">MTSNNQDHSLFYQSIQAILKSWTGLQLAIAHGFGGVHSREKAQWLVGVIETFFKENDDIESWELEDFIDEIMATEFNTLCEDEGSKVISQEICKLYRYWIEGKHNHMKERLIKLQCVNLGECVAGDIKHNDQIPDEEANKILESMTICSPNGTAPELPINEKAVSSETVLPECTQDDGWTTVNSRTRRKRNK</sequence>
<evidence type="ECO:0000256" key="4">
    <source>
        <dbReference type="ARBA" id="ARBA00022552"/>
    </source>
</evidence>